<dbReference type="InterPro" id="IPR036291">
    <property type="entry name" value="NAD(P)-bd_dom_sf"/>
</dbReference>
<evidence type="ECO:0000259" key="4">
    <source>
        <dbReference type="Pfam" id="PF05368"/>
    </source>
</evidence>
<dbReference type="Gene3D" id="3.40.50.720">
    <property type="entry name" value="NAD(P)-binding Rossmann-like Domain"/>
    <property type="match status" value="1"/>
</dbReference>
<organism evidence="5 6">
    <name type="scientific">Lophiostoma macrostomum CBS 122681</name>
    <dbReference type="NCBI Taxonomy" id="1314788"/>
    <lineage>
        <taxon>Eukaryota</taxon>
        <taxon>Fungi</taxon>
        <taxon>Dikarya</taxon>
        <taxon>Ascomycota</taxon>
        <taxon>Pezizomycotina</taxon>
        <taxon>Dothideomycetes</taxon>
        <taxon>Pleosporomycetidae</taxon>
        <taxon>Pleosporales</taxon>
        <taxon>Lophiostomataceae</taxon>
        <taxon>Lophiostoma</taxon>
    </lineage>
</organism>
<dbReference type="InterPro" id="IPR008030">
    <property type="entry name" value="NmrA-like"/>
</dbReference>
<dbReference type="OrthoDB" id="3358371at2759"/>
<dbReference type="Gene3D" id="3.90.25.10">
    <property type="entry name" value="UDP-galactose 4-epimerase, domain 1"/>
    <property type="match status" value="1"/>
</dbReference>
<dbReference type="GO" id="GO:0005634">
    <property type="term" value="C:nucleus"/>
    <property type="evidence" value="ECO:0007669"/>
    <property type="project" value="TreeGrafter"/>
</dbReference>
<dbReference type="GO" id="GO:0016491">
    <property type="term" value="F:oxidoreductase activity"/>
    <property type="evidence" value="ECO:0007669"/>
    <property type="project" value="UniProtKB-KW"/>
</dbReference>
<protein>
    <submittedName>
        <fullName evidence="5">NAD(P)-binding protein</fullName>
    </submittedName>
</protein>
<dbReference type="InterPro" id="IPR051164">
    <property type="entry name" value="NmrA-like_oxidored"/>
</dbReference>
<feature type="domain" description="NmrA-like" evidence="4">
    <location>
        <begin position="8"/>
        <end position="254"/>
    </location>
</feature>
<keyword evidence="2" id="KW-0521">NADP</keyword>
<gene>
    <name evidence="5" type="ORF">K491DRAFT_705682</name>
</gene>
<accession>A0A6A6T1U9</accession>
<dbReference type="PANTHER" id="PTHR42748:SF30">
    <property type="entry name" value="NMRA-LIKE DOMAIN-CONTAINING PROTEIN"/>
    <property type="match status" value="1"/>
</dbReference>
<name>A0A6A6T1U9_9PLEO</name>
<dbReference type="SUPFAM" id="SSF51735">
    <property type="entry name" value="NAD(P)-binding Rossmann-fold domains"/>
    <property type="match status" value="1"/>
</dbReference>
<evidence type="ECO:0000256" key="3">
    <source>
        <dbReference type="ARBA" id="ARBA00023002"/>
    </source>
</evidence>
<keyword evidence="3" id="KW-0560">Oxidoreductase</keyword>
<reference evidence="5" key="1">
    <citation type="journal article" date="2020" name="Stud. Mycol.">
        <title>101 Dothideomycetes genomes: a test case for predicting lifestyles and emergence of pathogens.</title>
        <authorList>
            <person name="Haridas S."/>
            <person name="Albert R."/>
            <person name="Binder M."/>
            <person name="Bloem J."/>
            <person name="Labutti K."/>
            <person name="Salamov A."/>
            <person name="Andreopoulos B."/>
            <person name="Baker S."/>
            <person name="Barry K."/>
            <person name="Bills G."/>
            <person name="Bluhm B."/>
            <person name="Cannon C."/>
            <person name="Castanera R."/>
            <person name="Culley D."/>
            <person name="Daum C."/>
            <person name="Ezra D."/>
            <person name="Gonzalez J."/>
            <person name="Henrissat B."/>
            <person name="Kuo A."/>
            <person name="Liang C."/>
            <person name="Lipzen A."/>
            <person name="Lutzoni F."/>
            <person name="Magnuson J."/>
            <person name="Mondo S."/>
            <person name="Nolan M."/>
            <person name="Ohm R."/>
            <person name="Pangilinan J."/>
            <person name="Park H.-J."/>
            <person name="Ramirez L."/>
            <person name="Alfaro M."/>
            <person name="Sun H."/>
            <person name="Tritt A."/>
            <person name="Yoshinaga Y."/>
            <person name="Zwiers L.-H."/>
            <person name="Turgeon B."/>
            <person name="Goodwin S."/>
            <person name="Spatafora J."/>
            <person name="Crous P."/>
            <person name="Grigoriev I."/>
        </authorList>
    </citation>
    <scope>NUCLEOTIDE SEQUENCE</scope>
    <source>
        <strain evidence="5">CBS 122681</strain>
    </source>
</reference>
<dbReference type="Proteomes" id="UP000799324">
    <property type="component" value="Unassembled WGS sequence"/>
</dbReference>
<dbReference type="AlphaFoldDB" id="A0A6A6T1U9"/>
<evidence type="ECO:0000313" key="5">
    <source>
        <dbReference type="EMBL" id="KAF2653652.1"/>
    </source>
</evidence>
<evidence type="ECO:0000256" key="2">
    <source>
        <dbReference type="ARBA" id="ARBA00022857"/>
    </source>
</evidence>
<sequence>MSAPGIRTVAVVGGTGMFGGSVASSLLQDPKFRVRVTTRDVTTERARRIRDQGAEVVQADSWNADELASAFKGCWSLFLNTNSDDANFKQEIGPPEFEMGKIVIDAAIKQGIKYFVFAGLPYASKLTGGAVPILSFDNKAAISEYARHAGFRSVVDVNSAWAMEVFFMEVYGKAFGGFATVVDTDGYLTLKLPPMGGNPETTPWTSASDDYGDAVHGVFCDPEQWDGQTIWAVSQELSFQEVVDTYNDTITEALSAATKGKTKEVNGLMGYCNFVKGHFCDGEPVDQSAMKKLKAMSAAAKGRGEDEAELQTVEQFLRRRTQGIFTAS</sequence>
<dbReference type="EMBL" id="MU004377">
    <property type="protein sequence ID" value="KAF2653652.1"/>
    <property type="molecule type" value="Genomic_DNA"/>
</dbReference>
<proteinExistence type="inferred from homology"/>
<keyword evidence="6" id="KW-1185">Reference proteome</keyword>
<evidence type="ECO:0000313" key="6">
    <source>
        <dbReference type="Proteomes" id="UP000799324"/>
    </source>
</evidence>
<comment type="similarity">
    <text evidence="1">Belongs to the NmrA-type oxidoreductase family.</text>
</comment>
<dbReference type="PANTHER" id="PTHR42748">
    <property type="entry name" value="NITROGEN METABOLITE REPRESSION PROTEIN NMRA FAMILY MEMBER"/>
    <property type="match status" value="1"/>
</dbReference>
<evidence type="ECO:0000256" key="1">
    <source>
        <dbReference type="ARBA" id="ARBA00006328"/>
    </source>
</evidence>
<dbReference type="Pfam" id="PF05368">
    <property type="entry name" value="NmrA"/>
    <property type="match status" value="1"/>
</dbReference>